<evidence type="ECO:0000256" key="1">
    <source>
        <dbReference type="SAM" id="SignalP"/>
    </source>
</evidence>
<dbReference type="Gene3D" id="2.10.70.10">
    <property type="entry name" value="Complement Module, domain 1"/>
    <property type="match status" value="1"/>
</dbReference>
<feature type="signal peptide" evidence="1">
    <location>
        <begin position="1"/>
        <end position="24"/>
    </location>
</feature>
<proteinExistence type="predicted"/>
<gene>
    <name evidence="3" type="primary">LOC108567123</name>
</gene>
<reference evidence="3" key="1">
    <citation type="submission" date="2025-08" db="UniProtKB">
        <authorList>
            <consortium name="RefSeq"/>
        </authorList>
    </citation>
    <scope>IDENTIFICATION</scope>
    <source>
        <tissue evidence="3">Whole Larva</tissue>
    </source>
</reference>
<dbReference type="RefSeq" id="XP_017782885.1">
    <property type="nucleotide sequence ID" value="XM_017927396.1"/>
</dbReference>
<protein>
    <submittedName>
        <fullName evidence="3">Uncharacterized protein LOC108567123</fullName>
    </submittedName>
</protein>
<dbReference type="GeneID" id="108567123"/>
<dbReference type="Proteomes" id="UP000695000">
    <property type="component" value="Unplaced"/>
</dbReference>
<keyword evidence="2" id="KW-1185">Reference proteome</keyword>
<feature type="chain" id="PRO_5046214629" evidence="1">
    <location>
        <begin position="25"/>
        <end position="298"/>
    </location>
</feature>
<accession>A0ABM1N7T5</accession>
<sequence length="298" mass="33259">MIIKSVYIKAIFAALSLLTFGVKGDSCNKNSLIYEDLKCKPIFDDAHPTCPSSYDCSHLEQVPDGKCLYHGKLYNTHENLPADETYADCNVACTCIGTSKVRCAILDCPEWLGSWPLPGCSLKYELGKCCAIGNICPNSKNLHKCVVDGKEYLEGQKFDHPKEKCTTCVCDKKFKDDLGAICRKDTCSAEIRSGDKISKYYAAVYGGKDHCCPFEWIPRTGKEKIVKSTKPSGSLKCKFHGESLNLGDKFEEVEIKSNYERIELKCECSLPPFVTCVRKQIFDKSKAPAHLKPYLPTD</sequence>
<name>A0ABM1N7T5_NICVS</name>
<keyword evidence="1" id="KW-0732">Signal</keyword>
<evidence type="ECO:0000313" key="2">
    <source>
        <dbReference type="Proteomes" id="UP000695000"/>
    </source>
</evidence>
<organism evidence="2 3">
    <name type="scientific">Nicrophorus vespilloides</name>
    <name type="common">Boreal carrion beetle</name>
    <dbReference type="NCBI Taxonomy" id="110193"/>
    <lineage>
        <taxon>Eukaryota</taxon>
        <taxon>Metazoa</taxon>
        <taxon>Ecdysozoa</taxon>
        <taxon>Arthropoda</taxon>
        <taxon>Hexapoda</taxon>
        <taxon>Insecta</taxon>
        <taxon>Pterygota</taxon>
        <taxon>Neoptera</taxon>
        <taxon>Endopterygota</taxon>
        <taxon>Coleoptera</taxon>
        <taxon>Polyphaga</taxon>
        <taxon>Staphyliniformia</taxon>
        <taxon>Silphidae</taxon>
        <taxon>Nicrophorinae</taxon>
        <taxon>Nicrophorus</taxon>
    </lineage>
</organism>
<evidence type="ECO:0000313" key="3">
    <source>
        <dbReference type="RefSeq" id="XP_017782885.1"/>
    </source>
</evidence>